<evidence type="ECO:0008006" key="4">
    <source>
        <dbReference type="Google" id="ProtNLM"/>
    </source>
</evidence>
<protein>
    <recommendedName>
        <fullName evidence="4">HK97 gp10 family phage protein</fullName>
    </recommendedName>
</protein>
<gene>
    <name evidence="2" type="ORF">GCM10023082_26650</name>
</gene>
<organism evidence="2 3">
    <name type="scientific">Streptomyces tremellae</name>
    <dbReference type="NCBI Taxonomy" id="1124239"/>
    <lineage>
        <taxon>Bacteria</taxon>
        <taxon>Bacillati</taxon>
        <taxon>Actinomycetota</taxon>
        <taxon>Actinomycetes</taxon>
        <taxon>Kitasatosporales</taxon>
        <taxon>Streptomycetaceae</taxon>
        <taxon>Streptomyces</taxon>
    </lineage>
</organism>
<name>A0ABP7EXN1_9ACTN</name>
<evidence type="ECO:0000313" key="3">
    <source>
        <dbReference type="Proteomes" id="UP001499884"/>
    </source>
</evidence>
<reference evidence="3" key="1">
    <citation type="journal article" date="2019" name="Int. J. Syst. Evol. Microbiol.">
        <title>The Global Catalogue of Microorganisms (GCM) 10K type strain sequencing project: providing services to taxonomists for standard genome sequencing and annotation.</title>
        <authorList>
            <consortium name="The Broad Institute Genomics Platform"/>
            <consortium name="The Broad Institute Genome Sequencing Center for Infectious Disease"/>
            <person name="Wu L."/>
            <person name="Ma J."/>
        </authorList>
    </citation>
    <scope>NUCLEOTIDE SEQUENCE [LARGE SCALE GENOMIC DNA]</scope>
    <source>
        <strain evidence="3">JCM 30846</strain>
    </source>
</reference>
<keyword evidence="3" id="KW-1185">Reference proteome</keyword>
<evidence type="ECO:0000313" key="2">
    <source>
        <dbReference type="EMBL" id="GAA3727345.1"/>
    </source>
</evidence>
<evidence type="ECO:0000256" key="1">
    <source>
        <dbReference type="SAM" id="MobiDB-lite"/>
    </source>
</evidence>
<sequence>MARTRYIPDVRSVRQIMQSAEVRDGLKARAEAIAPVARRLAAEEVDDNFAEEIRVESGTRPKGRPYARVTAARSDAEANEWGDTNTIRRRILGRAAGTDIYTGGD</sequence>
<comment type="caution">
    <text evidence="2">The sequence shown here is derived from an EMBL/GenBank/DDBJ whole genome shotgun (WGS) entry which is preliminary data.</text>
</comment>
<dbReference type="Proteomes" id="UP001499884">
    <property type="component" value="Unassembled WGS sequence"/>
</dbReference>
<proteinExistence type="predicted"/>
<feature type="region of interest" description="Disordered" evidence="1">
    <location>
        <begin position="57"/>
        <end position="80"/>
    </location>
</feature>
<dbReference type="RefSeq" id="WP_345645757.1">
    <property type="nucleotide sequence ID" value="NZ_BAABEP010000014.1"/>
</dbReference>
<dbReference type="EMBL" id="BAABEP010000014">
    <property type="protein sequence ID" value="GAA3727345.1"/>
    <property type="molecule type" value="Genomic_DNA"/>
</dbReference>
<accession>A0ABP7EXN1</accession>